<sequence>MSMGGQFLNERTAPILTIYCTVPRKVSQMGRLFCPSPVISLKDIDVGTKEYHFLSKSHLGLNSVTMGWERKPLGEYLAFQCDGTVLENSMVYTNKYC</sequence>
<proteinExistence type="predicted"/>
<gene>
    <name evidence="1" type="ORF">PILCRDRAFT_464079</name>
</gene>
<name>A0A0C3FCP5_PILCF</name>
<dbReference type="InParanoid" id="A0A0C3FCP5"/>
<dbReference type="AlphaFoldDB" id="A0A0C3FCP5"/>
<evidence type="ECO:0000313" key="2">
    <source>
        <dbReference type="Proteomes" id="UP000054166"/>
    </source>
</evidence>
<reference evidence="1 2" key="1">
    <citation type="submission" date="2014-04" db="EMBL/GenBank/DDBJ databases">
        <authorList>
            <consortium name="DOE Joint Genome Institute"/>
            <person name="Kuo A."/>
            <person name="Tarkka M."/>
            <person name="Buscot F."/>
            <person name="Kohler A."/>
            <person name="Nagy L.G."/>
            <person name="Floudas D."/>
            <person name="Copeland A."/>
            <person name="Barry K.W."/>
            <person name="Cichocki N."/>
            <person name="Veneault-Fourrey C."/>
            <person name="LaButti K."/>
            <person name="Lindquist E.A."/>
            <person name="Lipzen A."/>
            <person name="Lundell T."/>
            <person name="Morin E."/>
            <person name="Murat C."/>
            <person name="Sun H."/>
            <person name="Tunlid A."/>
            <person name="Henrissat B."/>
            <person name="Grigoriev I.V."/>
            <person name="Hibbett D.S."/>
            <person name="Martin F."/>
            <person name="Nordberg H.P."/>
            <person name="Cantor M.N."/>
            <person name="Hua S.X."/>
        </authorList>
    </citation>
    <scope>NUCLEOTIDE SEQUENCE [LARGE SCALE GENOMIC DNA]</scope>
    <source>
        <strain evidence="1 2">F 1598</strain>
    </source>
</reference>
<evidence type="ECO:0000313" key="1">
    <source>
        <dbReference type="EMBL" id="KIM82485.1"/>
    </source>
</evidence>
<dbReference type="EMBL" id="KN832994">
    <property type="protein sequence ID" value="KIM82485.1"/>
    <property type="molecule type" value="Genomic_DNA"/>
</dbReference>
<protein>
    <submittedName>
        <fullName evidence="1">Uncharacterized protein</fullName>
    </submittedName>
</protein>
<accession>A0A0C3FCP5</accession>
<dbReference type="HOGENOM" id="CLU_2347475_0_0_1"/>
<keyword evidence="2" id="KW-1185">Reference proteome</keyword>
<dbReference type="Proteomes" id="UP000054166">
    <property type="component" value="Unassembled WGS sequence"/>
</dbReference>
<organism evidence="1 2">
    <name type="scientific">Piloderma croceum (strain F 1598)</name>
    <dbReference type="NCBI Taxonomy" id="765440"/>
    <lineage>
        <taxon>Eukaryota</taxon>
        <taxon>Fungi</taxon>
        <taxon>Dikarya</taxon>
        <taxon>Basidiomycota</taxon>
        <taxon>Agaricomycotina</taxon>
        <taxon>Agaricomycetes</taxon>
        <taxon>Agaricomycetidae</taxon>
        <taxon>Atheliales</taxon>
        <taxon>Atheliaceae</taxon>
        <taxon>Piloderma</taxon>
    </lineage>
</organism>
<reference evidence="2" key="2">
    <citation type="submission" date="2015-01" db="EMBL/GenBank/DDBJ databases">
        <title>Evolutionary Origins and Diversification of the Mycorrhizal Mutualists.</title>
        <authorList>
            <consortium name="DOE Joint Genome Institute"/>
            <consortium name="Mycorrhizal Genomics Consortium"/>
            <person name="Kohler A."/>
            <person name="Kuo A."/>
            <person name="Nagy L.G."/>
            <person name="Floudas D."/>
            <person name="Copeland A."/>
            <person name="Barry K.W."/>
            <person name="Cichocki N."/>
            <person name="Veneault-Fourrey C."/>
            <person name="LaButti K."/>
            <person name="Lindquist E.A."/>
            <person name="Lipzen A."/>
            <person name="Lundell T."/>
            <person name="Morin E."/>
            <person name="Murat C."/>
            <person name="Riley R."/>
            <person name="Ohm R."/>
            <person name="Sun H."/>
            <person name="Tunlid A."/>
            <person name="Henrissat B."/>
            <person name="Grigoriev I.V."/>
            <person name="Hibbett D.S."/>
            <person name="Martin F."/>
        </authorList>
    </citation>
    <scope>NUCLEOTIDE SEQUENCE [LARGE SCALE GENOMIC DNA]</scope>
    <source>
        <strain evidence="2">F 1598</strain>
    </source>
</reference>